<feature type="transmembrane region" description="Helical" evidence="1">
    <location>
        <begin position="131"/>
        <end position="157"/>
    </location>
</feature>
<organism evidence="3 4">
    <name type="scientific">Actinomadura fibrosa</name>
    <dbReference type="NCBI Taxonomy" id="111802"/>
    <lineage>
        <taxon>Bacteria</taxon>
        <taxon>Bacillati</taxon>
        <taxon>Actinomycetota</taxon>
        <taxon>Actinomycetes</taxon>
        <taxon>Streptosporangiales</taxon>
        <taxon>Thermomonosporaceae</taxon>
        <taxon>Actinomadura</taxon>
    </lineage>
</organism>
<sequence>MSAGAIGGNAARSAMGGSALDGNAMEGIAADRVAAGTAVPPRPERVRIHRDDGPLCTGLGRLAGGELPPLPGTVLAAVAVIVLLAAGSDTRPVPAICAPVVVLLLTGPAATHPHRGRIDWLVPPIIRGIEYGYLAVLGFAQGVSAPVVHVLIAVLAFHHYDTVYRTRQGLWPQGWVFRAGLGWEGRMLLVAFAGLFGLIPFAYAALAAYLGVLFVSECAIAWARTGRGGGMVDLEEEEA</sequence>
<comment type="caution">
    <text evidence="3">The sequence shown here is derived from an EMBL/GenBank/DDBJ whole genome shotgun (WGS) entry which is preliminary data.</text>
</comment>
<dbReference type="InterPro" id="IPR045985">
    <property type="entry name" value="DUF5941"/>
</dbReference>
<feature type="domain" description="DUF5941" evidence="2">
    <location>
        <begin position="51"/>
        <end position="226"/>
    </location>
</feature>
<feature type="transmembrane region" description="Helical" evidence="1">
    <location>
        <begin position="188"/>
        <end position="215"/>
    </location>
</feature>
<dbReference type="Proteomes" id="UP001597063">
    <property type="component" value="Unassembled WGS sequence"/>
</dbReference>
<evidence type="ECO:0000313" key="4">
    <source>
        <dbReference type="Proteomes" id="UP001597063"/>
    </source>
</evidence>
<dbReference type="Pfam" id="PF19365">
    <property type="entry name" value="DUF5941"/>
    <property type="match status" value="1"/>
</dbReference>
<accession>A0ABW2XGL2</accession>
<keyword evidence="1" id="KW-0472">Membrane</keyword>
<reference evidence="4" key="1">
    <citation type="journal article" date="2019" name="Int. J. Syst. Evol. Microbiol.">
        <title>The Global Catalogue of Microorganisms (GCM) 10K type strain sequencing project: providing services to taxonomists for standard genome sequencing and annotation.</title>
        <authorList>
            <consortium name="The Broad Institute Genomics Platform"/>
            <consortium name="The Broad Institute Genome Sequencing Center for Infectious Disease"/>
            <person name="Wu L."/>
            <person name="Ma J."/>
        </authorList>
    </citation>
    <scope>NUCLEOTIDE SEQUENCE [LARGE SCALE GENOMIC DNA]</scope>
    <source>
        <strain evidence="4">JCM 9371</strain>
    </source>
</reference>
<dbReference type="EMBL" id="JBHTGP010000006">
    <property type="protein sequence ID" value="MFD0685396.1"/>
    <property type="molecule type" value="Genomic_DNA"/>
</dbReference>
<protein>
    <submittedName>
        <fullName evidence="3">DUF5941 domain-containing protein</fullName>
    </submittedName>
</protein>
<evidence type="ECO:0000313" key="3">
    <source>
        <dbReference type="EMBL" id="MFD0685396.1"/>
    </source>
</evidence>
<evidence type="ECO:0000259" key="2">
    <source>
        <dbReference type="Pfam" id="PF19365"/>
    </source>
</evidence>
<keyword evidence="4" id="KW-1185">Reference proteome</keyword>
<dbReference type="RefSeq" id="WP_278045393.1">
    <property type="nucleotide sequence ID" value="NZ_CAACUY010000098.1"/>
</dbReference>
<keyword evidence="1" id="KW-1133">Transmembrane helix</keyword>
<gene>
    <name evidence="3" type="ORF">ACFQZM_12875</name>
</gene>
<name>A0ABW2XGL2_9ACTN</name>
<proteinExistence type="predicted"/>
<keyword evidence="1" id="KW-0812">Transmembrane</keyword>
<evidence type="ECO:0000256" key="1">
    <source>
        <dbReference type="SAM" id="Phobius"/>
    </source>
</evidence>